<protein>
    <submittedName>
        <fullName evidence="2">Uncharacterized protein</fullName>
    </submittedName>
</protein>
<accession>A0A2N1MQX1</accession>
<dbReference type="AlphaFoldDB" id="A0A2N1MQX1"/>
<feature type="compositionally biased region" description="Basic residues" evidence="1">
    <location>
        <begin position="1"/>
        <end position="10"/>
    </location>
</feature>
<feature type="region of interest" description="Disordered" evidence="1">
    <location>
        <begin position="65"/>
        <end position="97"/>
    </location>
</feature>
<feature type="region of interest" description="Disordered" evidence="1">
    <location>
        <begin position="1"/>
        <end position="50"/>
    </location>
</feature>
<dbReference type="EMBL" id="LLXL01001520">
    <property type="protein sequence ID" value="PKK64030.1"/>
    <property type="molecule type" value="Genomic_DNA"/>
</dbReference>
<comment type="caution">
    <text evidence="2">The sequence shown here is derived from an EMBL/GenBank/DDBJ whole genome shotgun (WGS) entry which is preliminary data.</text>
</comment>
<gene>
    <name evidence="2" type="ORF">RhiirC2_788058</name>
</gene>
<reference evidence="2 3" key="2">
    <citation type="submission" date="2017-10" db="EMBL/GenBank/DDBJ databases">
        <title>Extensive intraspecific genome diversity in a model arbuscular mycorrhizal fungus.</title>
        <authorList>
            <person name="Chen E.C.H."/>
            <person name="Morin E."/>
            <person name="Baudet D."/>
            <person name="Noel J."/>
            <person name="Ndikumana S."/>
            <person name="Charron P."/>
            <person name="St-Onge C."/>
            <person name="Giorgi J."/>
            <person name="Grigoriev I.V."/>
            <person name="Roux C."/>
            <person name="Martin F.M."/>
            <person name="Corradi N."/>
        </authorList>
    </citation>
    <scope>NUCLEOTIDE SEQUENCE [LARGE SCALE GENOMIC DNA]</scope>
    <source>
        <strain evidence="2 3">C2</strain>
    </source>
</reference>
<evidence type="ECO:0000313" key="3">
    <source>
        <dbReference type="Proteomes" id="UP000233469"/>
    </source>
</evidence>
<sequence length="138" mass="14617">MTKDNKKKNNKSNNDTTTKHPASSSPTGNISGQGSSSSGPSNTLLSTTSTNKCIRVSTDDYFMNVDKPLTPPGPVETTFTDASQHASTNNNDKGKSSYITPTVSFPECTASLDTFKAAVQSQPTFYYASAASNDVEGF</sequence>
<name>A0A2N1MQX1_9GLOM</name>
<proteinExistence type="predicted"/>
<organism evidence="2 3">
    <name type="scientific">Rhizophagus irregularis</name>
    <dbReference type="NCBI Taxonomy" id="588596"/>
    <lineage>
        <taxon>Eukaryota</taxon>
        <taxon>Fungi</taxon>
        <taxon>Fungi incertae sedis</taxon>
        <taxon>Mucoromycota</taxon>
        <taxon>Glomeromycotina</taxon>
        <taxon>Glomeromycetes</taxon>
        <taxon>Glomerales</taxon>
        <taxon>Glomeraceae</taxon>
        <taxon>Rhizophagus</taxon>
    </lineage>
</organism>
<feature type="compositionally biased region" description="Low complexity" evidence="1">
    <location>
        <begin position="27"/>
        <end position="50"/>
    </location>
</feature>
<reference evidence="2 3" key="1">
    <citation type="submission" date="2016-04" db="EMBL/GenBank/DDBJ databases">
        <title>Genome analyses suggest a sexual origin of heterokaryosis in a supposedly ancient asexual fungus.</title>
        <authorList>
            <person name="Ropars J."/>
            <person name="Sedzielewska K."/>
            <person name="Noel J."/>
            <person name="Charron P."/>
            <person name="Farinelli L."/>
            <person name="Marton T."/>
            <person name="Kruger M."/>
            <person name="Pelin A."/>
            <person name="Brachmann A."/>
            <person name="Corradi N."/>
        </authorList>
    </citation>
    <scope>NUCLEOTIDE SEQUENCE [LARGE SCALE GENOMIC DNA]</scope>
    <source>
        <strain evidence="2 3">C2</strain>
    </source>
</reference>
<dbReference type="Proteomes" id="UP000233469">
    <property type="component" value="Unassembled WGS sequence"/>
</dbReference>
<dbReference type="VEuPathDB" id="FungiDB:FUN_012646"/>
<evidence type="ECO:0000313" key="2">
    <source>
        <dbReference type="EMBL" id="PKK64030.1"/>
    </source>
</evidence>
<evidence type="ECO:0000256" key="1">
    <source>
        <dbReference type="SAM" id="MobiDB-lite"/>
    </source>
</evidence>
<feature type="compositionally biased region" description="Polar residues" evidence="1">
    <location>
        <begin position="77"/>
        <end position="97"/>
    </location>
</feature>